<evidence type="ECO:0000313" key="3">
    <source>
        <dbReference type="Proteomes" id="UP000008817"/>
    </source>
</evidence>
<dbReference type="KEGG" id="rec:RHECIAT_CH0001167"/>
<gene>
    <name evidence="2" type="ordered locus">RHECIAT_CH0001167</name>
</gene>
<dbReference type="AlphaFoldDB" id="B3PSY2"/>
<accession>B3PSY2</accession>
<protein>
    <submittedName>
        <fullName evidence="2">Uncharacterized protein</fullName>
    </submittedName>
</protein>
<proteinExistence type="predicted"/>
<organism evidence="2 3">
    <name type="scientific">Rhizobium etli (strain CIAT 652)</name>
    <dbReference type="NCBI Taxonomy" id="491916"/>
    <lineage>
        <taxon>Bacteria</taxon>
        <taxon>Pseudomonadati</taxon>
        <taxon>Pseudomonadota</taxon>
        <taxon>Alphaproteobacteria</taxon>
        <taxon>Hyphomicrobiales</taxon>
        <taxon>Rhizobiaceae</taxon>
        <taxon>Rhizobium/Agrobacterium group</taxon>
        <taxon>Rhizobium</taxon>
    </lineage>
</organism>
<feature type="compositionally biased region" description="Polar residues" evidence="1">
    <location>
        <begin position="11"/>
        <end position="28"/>
    </location>
</feature>
<feature type="region of interest" description="Disordered" evidence="1">
    <location>
        <begin position="1"/>
        <end position="49"/>
    </location>
</feature>
<dbReference type="Proteomes" id="UP000008817">
    <property type="component" value="Chromosome"/>
</dbReference>
<feature type="region of interest" description="Disordered" evidence="1">
    <location>
        <begin position="67"/>
        <end position="95"/>
    </location>
</feature>
<reference evidence="2 3" key="1">
    <citation type="submission" date="2008-04" db="EMBL/GenBank/DDBJ databases">
        <title>Genome diversity and DNA divergence of Rhizobium etli.</title>
        <authorList>
            <person name="Gonzalez V."/>
            <person name="Acosta J.L."/>
            <person name="Santamaria R.I."/>
            <person name="Bustos P."/>
            <person name="Hernandez-Gonzalez I.L."/>
            <person name="Fernandez J.L."/>
            <person name="Diaz R."/>
            <person name="Flores M."/>
            <person name="Mora J."/>
            <person name="Palacios R."/>
            <person name="Davila G."/>
        </authorList>
    </citation>
    <scope>NUCLEOTIDE SEQUENCE [LARGE SCALE GENOMIC DNA]</scope>
    <source>
        <strain evidence="2 3">CIAT 652</strain>
    </source>
</reference>
<feature type="compositionally biased region" description="Basic residues" evidence="1">
    <location>
        <begin position="81"/>
        <end position="95"/>
    </location>
</feature>
<evidence type="ECO:0000256" key="1">
    <source>
        <dbReference type="SAM" id="MobiDB-lite"/>
    </source>
</evidence>
<sequence>MSVNDKRAGRQQRNPQPTRQGEGWQQQHRSLDAEKIDPGATASMSRRISRCRPAALENILTAIREQEQRHELKGSTGPYSRNRKACRGRRCGRLS</sequence>
<evidence type="ECO:0000313" key="2">
    <source>
        <dbReference type="EMBL" id="ACE90148.1"/>
    </source>
</evidence>
<dbReference type="HOGENOM" id="CLU_2370780_0_0_5"/>
<dbReference type="EMBL" id="CP001074">
    <property type="protein sequence ID" value="ACE90148.1"/>
    <property type="molecule type" value="Genomic_DNA"/>
</dbReference>
<name>B3PSY2_RHIE6</name>